<proteinExistence type="predicted"/>
<dbReference type="PANTHER" id="PTHR21310:SF54">
    <property type="entry name" value="AMINOGLYCOSIDE PHOSPHOTRANSFERASE DOMAIN-CONTAINING PROTEIN"/>
    <property type="match status" value="1"/>
</dbReference>
<gene>
    <name evidence="2" type="ORF">BJX66DRAFT_340646</name>
</gene>
<dbReference type="Proteomes" id="UP001610563">
    <property type="component" value="Unassembled WGS sequence"/>
</dbReference>
<organism evidence="2 3">
    <name type="scientific">Aspergillus keveii</name>
    <dbReference type="NCBI Taxonomy" id="714993"/>
    <lineage>
        <taxon>Eukaryota</taxon>
        <taxon>Fungi</taxon>
        <taxon>Dikarya</taxon>
        <taxon>Ascomycota</taxon>
        <taxon>Pezizomycotina</taxon>
        <taxon>Eurotiomycetes</taxon>
        <taxon>Eurotiomycetidae</taxon>
        <taxon>Eurotiales</taxon>
        <taxon>Aspergillaceae</taxon>
        <taxon>Aspergillus</taxon>
        <taxon>Aspergillus subgen. Nidulantes</taxon>
    </lineage>
</organism>
<dbReference type="PANTHER" id="PTHR21310">
    <property type="entry name" value="AMINOGLYCOSIDE PHOSPHOTRANSFERASE-RELATED-RELATED"/>
    <property type="match status" value="1"/>
</dbReference>
<name>A0ABR4FXN7_9EURO</name>
<dbReference type="InterPro" id="IPR002575">
    <property type="entry name" value="Aminoglycoside_PTrfase"/>
</dbReference>
<feature type="domain" description="Aminoglycoside phosphotransferase" evidence="1">
    <location>
        <begin position="46"/>
        <end position="118"/>
    </location>
</feature>
<evidence type="ECO:0000313" key="2">
    <source>
        <dbReference type="EMBL" id="KAL2788030.1"/>
    </source>
</evidence>
<dbReference type="InterPro" id="IPR051678">
    <property type="entry name" value="AGP_Transferase"/>
</dbReference>
<dbReference type="Gene3D" id="3.90.1200.10">
    <property type="match status" value="1"/>
</dbReference>
<comment type="caution">
    <text evidence="2">The sequence shown here is derived from an EMBL/GenBank/DDBJ whole genome shotgun (WGS) entry which is preliminary data.</text>
</comment>
<dbReference type="Pfam" id="PF01636">
    <property type="entry name" value="APH"/>
    <property type="match status" value="1"/>
</dbReference>
<reference evidence="2 3" key="1">
    <citation type="submission" date="2024-07" db="EMBL/GenBank/DDBJ databases">
        <title>Section-level genome sequencing and comparative genomics of Aspergillus sections Usti and Cavernicolus.</title>
        <authorList>
            <consortium name="Lawrence Berkeley National Laboratory"/>
            <person name="Nybo J.L."/>
            <person name="Vesth T.C."/>
            <person name="Theobald S."/>
            <person name="Frisvad J.C."/>
            <person name="Larsen T.O."/>
            <person name="Kjaerboelling I."/>
            <person name="Rothschild-Mancinelli K."/>
            <person name="Lyhne E.K."/>
            <person name="Kogle M.E."/>
            <person name="Barry K."/>
            <person name="Clum A."/>
            <person name="Na H."/>
            <person name="Ledsgaard L."/>
            <person name="Lin J."/>
            <person name="Lipzen A."/>
            <person name="Kuo A."/>
            <person name="Riley R."/>
            <person name="Mondo S."/>
            <person name="Labutti K."/>
            <person name="Haridas S."/>
            <person name="Pangalinan J."/>
            <person name="Salamov A.A."/>
            <person name="Simmons B.A."/>
            <person name="Magnuson J.K."/>
            <person name="Chen J."/>
            <person name="Drula E."/>
            <person name="Henrissat B."/>
            <person name="Wiebenga A."/>
            <person name="Lubbers R.J."/>
            <person name="Gomes A.C."/>
            <person name="Makela M.R."/>
            <person name="Stajich J."/>
            <person name="Grigoriev I.V."/>
            <person name="Mortensen U.H."/>
            <person name="De Vries R.P."/>
            <person name="Baker S.E."/>
            <person name="Andersen M.R."/>
        </authorList>
    </citation>
    <scope>NUCLEOTIDE SEQUENCE [LARGE SCALE GENOMIC DNA]</scope>
    <source>
        <strain evidence="2 3">CBS 209.92</strain>
    </source>
</reference>
<keyword evidence="3" id="KW-1185">Reference proteome</keyword>
<dbReference type="SUPFAM" id="SSF56112">
    <property type="entry name" value="Protein kinase-like (PK-like)"/>
    <property type="match status" value="1"/>
</dbReference>
<evidence type="ECO:0000313" key="3">
    <source>
        <dbReference type="Proteomes" id="UP001610563"/>
    </source>
</evidence>
<dbReference type="EMBL" id="JBFTWV010000086">
    <property type="protein sequence ID" value="KAL2788030.1"/>
    <property type="molecule type" value="Genomic_DNA"/>
</dbReference>
<accession>A0ABR4FXN7</accession>
<sequence>MTSEPALSSCAKYPIYTGGPFKSEDDFNEHLTSPLGESFSEVVDRKNLPVRQHTRSFFTHSDLHHSNLLVENGRLSGIVDWESAGFRPEYWEFTKAMYGTTGPGIMRDIWWRAFGRQYEFELEVEQQLWYMTPFGF</sequence>
<evidence type="ECO:0000259" key="1">
    <source>
        <dbReference type="Pfam" id="PF01636"/>
    </source>
</evidence>
<dbReference type="InterPro" id="IPR011009">
    <property type="entry name" value="Kinase-like_dom_sf"/>
</dbReference>
<protein>
    <recommendedName>
        <fullName evidence="1">Aminoglycoside phosphotransferase domain-containing protein</fullName>
    </recommendedName>
</protein>